<dbReference type="InterPro" id="IPR029057">
    <property type="entry name" value="PRTase-like"/>
</dbReference>
<dbReference type="InterPro" id="IPR010078">
    <property type="entry name" value="PurR_Bsub"/>
</dbReference>
<dbReference type="InterPro" id="IPR036390">
    <property type="entry name" value="WH_DNA-bd_sf"/>
</dbReference>
<comment type="subunit">
    <text evidence="1">Homodimer.</text>
</comment>
<evidence type="ECO:0000256" key="3">
    <source>
        <dbReference type="ARBA" id="ARBA00023125"/>
    </source>
</evidence>
<keyword evidence="9" id="KW-1185">Reference proteome</keyword>
<evidence type="ECO:0000256" key="2">
    <source>
        <dbReference type="ARBA" id="ARBA00023015"/>
    </source>
</evidence>
<comment type="similarity">
    <text evidence="5">Belongs to the purine/pyrimidine phosphoribosyltransferase family. PurR subfamily.</text>
</comment>
<dbReference type="CDD" id="cd06223">
    <property type="entry name" value="PRTases_typeI"/>
    <property type="match status" value="1"/>
</dbReference>
<evidence type="ECO:0000256" key="5">
    <source>
        <dbReference type="ARBA" id="ARBA00049656"/>
    </source>
</evidence>
<dbReference type="GO" id="GO:0045892">
    <property type="term" value="P:negative regulation of DNA-templated transcription"/>
    <property type="evidence" value="ECO:0007669"/>
    <property type="project" value="InterPro"/>
</dbReference>
<keyword evidence="3" id="KW-0238">DNA-binding</keyword>
<dbReference type="STRING" id="656914.SAMN00017405_1172"/>
<keyword evidence="2" id="KW-0805">Transcription regulation</keyword>
<gene>
    <name evidence="8" type="ORF">SAMN00017405_1172</name>
</gene>
<dbReference type="InterPro" id="IPR015265">
    <property type="entry name" value="PuR_N"/>
</dbReference>
<proteinExistence type="inferred from homology"/>
<dbReference type="InterPro" id="IPR050118">
    <property type="entry name" value="Pur/Pyrimidine_PRTase"/>
</dbReference>
<dbReference type="RefSeq" id="WP_084052668.1">
    <property type="nucleotide sequence ID" value="NZ_FWWT01000013.1"/>
</dbReference>
<feature type="domain" description="Bacterial purine repressor N-terminal" evidence="7">
    <location>
        <begin position="5"/>
        <end position="74"/>
    </location>
</feature>
<evidence type="ECO:0000259" key="7">
    <source>
        <dbReference type="Pfam" id="PF09182"/>
    </source>
</evidence>
<dbReference type="NCBIfam" id="TIGR01743">
    <property type="entry name" value="purR_Bsub"/>
    <property type="match status" value="1"/>
</dbReference>
<evidence type="ECO:0000313" key="9">
    <source>
        <dbReference type="Proteomes" id="UP000192731"/>
    </source>
</evidence>
<evidence type="ECO:0000259" key="6">
    <source>
        <dbReference type="Pfam" id="PF00156"/>
    </source>
</evidence>
<dbReference type="AlphaFoldDB" id="A0A1W1UZP5"/>
<evidence type="ECO:0000313" key="8">
    <source>
        <dbReference type="EMBL" id="SMB86553.1"/>
    </source>
</evidence>
<dbReference type="GO" id="GO:0003677">
    <property type="term" value="F:DNA binding"/>
    <property type="evidence" value="ECO:0007669"/>
    <property type="project" value="UniProtKB-KW"/>
</dbReference>
<evidence type="ECO:0000256" key="4">
    <source>
        <dbReference type="ARBA" id="ARBA00023163"/>
    </source>
</evidence>
<dbReference type="InterPro" id="IPR000836">
    <property type="entry name" value="PRTase_dom"/>
</dbReference>
<dbReference type="Pfam" id="PF09182">
    <property type="entry name" value="PuR_N"/>
    <property type="match status" value="1"/>
</dbReference>
<reference evidence="8 9" key="1">
    <citation type="submission" date="2017-04" db="EMBL/GenBank/DDBJ databases">
        <authorList>
            <person name="Afonso C.L."/>
            <person name="Miller P.J."/>
            <person name="Scott M.A."/>
            <person name="Spackman E."/>
            <person name="Goraichik I."/>
            <person name="Dimitrov K.M."/>
            <person name="Suarez D.L."/>
            <person name="Swayne D.E."/>
        </authorList>
    </citation>
    <scope>NUCLEOTIDE SEQUENCE [LARGE SCALE GENOMIC DNA]</scope>
    <source>
        <strain evidence="8 9">DSM 11270</strain>
    </source>
</reference>
<protein>
    <submittedName>
        <fullName evidence="8">Purine operon repressor, PurR</fullName>
    </submittedName>
</protein>
<dbReference type="SUPFAM" id="SSF46785">
    <property type="entry name" value="Winged helix' DNA-binding domain"/>
    <property type="match status" value="1"/>
</dbReference>
<dbReference type="Pfam" id="PF00156">
    <property type="entry name" value="Pribosyltran"/>
    <property type="match status" value="1"/>
</dbReference>
<dbReference type="InterPro" id="IPR036388">
    <property type="entry name" value="WH-like_DNA-bd_sf"/>
</dbReference>
<dbReference type="SUPFAM" id="SSF53271">
    <property type="entry name" value="PRTase-like"/>
    <property type="match status" value="1"/>
</dbReference>
<evidence type="ECO:0000256" key="1">
    <source>
        <dbReference type="ARBA" id="ARBA00011738"/>
    </source>
</evidence>
<dbReference type="Proteomes" id="UP000192731">
    <property type="component" value="Unassembled WGS sequence"/>
</dbReference>
<keyword evidence="4" id="KW-0804">Transcription</keyword>
<dbReference type="EMBL" id="FWWT01000013">
    <property type="protein sequence ID" value="SMB86553.1"/>
    <property type="molecule type" value="Genomic_DNA"/>
</dbReference>
<name>A0A1W1UZP5_DESTI</name>
<dbReference type="Gene3D" id="3.40.50.2020">
    <property type="match status" value="1"/>
</dbReference>
<dbReference type="PANTHER" id="PTHR43864">
    <property type="entry name" value="HYPOXANTHINE/GUANINE PHOSPHORIBOSYLTRANSFERASE"/>
    <property type="match status" value="1"/>
</dbReference>
<dbReference type="PANTHER" id="PTHR43864:SF2">
    <property type="entry name" value="PUR OPERON REPRESSOR"/>
    <property type="match status" value="1"/>
</dbReference>
<dbReference type="OrthoDB" id="4213751at2"/>
<dbReference type="Gene3D" id="1.10.10.10">
    <property type="entry name" value="Winged helix-like DNA-binding domain superfamily/Winged helix DNA-binding domain"/>
    <property type="match status" value="1"/>
</dbReference>
<feature type="domain" description="Phosphoribosyltransferase" evidence="6">
    <location>
        <begin position="110"/>
        <end position="265"/>
    </location>
</feature>
<sequence>MEKWRRSERIVVMTKILLESPHKLFTLGYFAQMFQAAKSSISEDLTIIKNTLQDIGQGRLETVSGAAGGVQYLPFVSTKEEQDILQSLSEKLSDPNRILPGGYIYMTDLIYDPSILNKLGHIFAHKFSEQKPDYIVTVETKGIPLALMTAKAFNVPLVIIRNDGRVTEGSAVSINYVSGSSKKIGSMSLARKALPSGSKVIIIDDFMKAGGTAKGVLDLMQEFKAEVLAIGVLIDTKEPETKVVKDYLGLLELDKLDEINKIIRVKIKNNNNI</sequence>
<accession>A0A1W1UZP5</accession>
<organism evidence="8 9">
    <name type="scientific">Desulfonispora thiosulfatigenes DSM 11270</name>
    <dbReference type="NCBI Taxonomy" id="656914"/>
    <lineage>
        <taxon>Bacteria</taxon>
        <taxon>Bacillati</taxon>
        <taxon>Bacillota</taxon>
        <taxon>Clostridia</taxon>
        <taxon>Eubacteriales</taxon>
        <taxon>Peptococcaceae</taxon>
        <taxon>Desulfonispora</taxon>
    </lineage>
</organism>
<dbReference type="GO" id="GO:0045982">
    <property type="term" value="P:negative regulation of purine nucleobase metabolic process"/>
    <property type="evidence" value="ECO:0007669"/>
    <property type="project" value="InterPro"/>
</dbReference>